<accession>A0A7D3UVK1</accession>
<dbReference type="SUPFAM" id="SSF52540">
    <property type="entry name" value="P-loop containing nucleoside triphosphate hydrolases"/>
    <property type="match status" value="1"/>
</dbReference>
<reference evidence="2 3" key="1">
    <citation type="submission" date="2020-04" db="EMBL/GenBank/DDBJ databases">
        <title>Advantages and limits of metagenomic assembly and binning of a giant virus.</title>
        <authorList>
            <person name="Schulz F."/>
            <person name="Andreani J."/>
            <person name="Francis R."/>
            <person name="Boudjemaa H."/>
            <person name="Bou Khalil J.Y."/>
            <person name="Lee J."/>
            <person name="La Scola B."/>
            <person name="Woyke T."/>
        </authorList>
    </citation>
    <scope>NUCLEOTIDE SEQUENCE [LARGE SCALE GENOMIC DNA]</scope>
    <source>
        <strain evidence="2 3">FV1/VV64</strain>
    </source>
</reference>
<proteinExistence type="predicted"/>
<dbReference type="Proteomes" id="UP001162001">
    <property type="component" value="Segment"/>
</dbReference>
<evidence type="ECO:0000256" key="1">
    <source>
        <dbReference type="SAM" id="MobiDB-lite"/>
    </source>
</evidence>
<evidence type="ECO:0000313" key="3">
    <source>
        <dbReference type="Proteomes" id="UP001162001"/>
    </source>
</evidence>
<keyword evidence="2" id="KW-0808">Transferase</keyword>
<evidence type="ECO:0000313" key="2">
    <source>
        <dbReference type="EMBL" id="QKF94229.1"/>
    </source>
</evidence>
<sequence length="279" mass="32656">MNIVEAYIKFNKQLLIFISGLPGCGKLKLAKNVSRDFKIKIIDQYDYYKKDYNVTANLPDGTKLINWYTNDAIDWDKFNEDIDKLKVNGLIVIGVSLIESHITSKPDYHFHLNISKQLCMDKRKDFLKEHKDKYEEEYKVVNTPIEKLKMNQLIFPYYLESIKKSKVNKFININEMTDDQVYDMAFDTLIEMIKKYLKQDDEIQQTEKQTSSEQKTPKVSNITNDTKQTDDDENISATFELLDKPKYSYDQELDMVTSLSDPDDYDSDKGEGPIKIVEV</sequence>
<keyword evidence="2" id="KW-0418">Kinase</keyword>
<dbReference type="InterPro" id="IPR027417">
    <property type="entry name" value="P-loop_NTPase"/>
</dbReference>
<organism evidence="2 3">
    <name type="scientific">Fadolivirus FV1/VV64</name>
    <dbReference type="NCBI Taxonomy" id="3070911"/>
    <lineage>
        <taxon>Viruses</taxon>
        <taxon>Varidnaviria</taxon>
        <taxon>Bamfordvirae</taxon>
        <taxon>Nucleocytoviricota</taxon>
        <taxon>Megaviricetes</taxon>
        <taxon>Imitervirales</taxon>
        <taxon>Mimiviridae</taxon>
        <taxon>Klosneuvirinae</taxon>
        <taxon>Fadolivirus</taxon>
        <taxon>Fadolivirus algeromassiliense</taxon>
    </lineage>
</organism>
<name>A0A7D3UVK1_9VIRU</name>
<dbReference type="Gene3D" id="3.40.50.300">
    <property type="entry name" value="P-loop containing nucleotide triphosphate hydrolases"/>
    <property type="match status" value="1"/>
</dbReference>
<feature type="region of interest" description="Disordered" evidence="1">
    <location>
        <begin position="257"/>
        <end position="279"/>
    </location>
</feature>
<feature type="compositionally biased region" description="Basic and acidic residues" evidence="1">
    <location>
        <begin position="267"/>
        <end position="279"/>
    </location>
</feature>
<dbReference type="EMBL" id="MT418680">
    <property type="protein sequence ID" value="QKF94229.1"/>
    <property type="molecule type" value="Genomic_DNA"/>
</dbReference>
<protein>
    <submittedName>
        <fullName evidence="2">Uridine kinase</fullName>
    </submittedName>
</protein>
<feature type="region of interest" description="Disordered" evidence="1">
    <location>
        <begin position="204"/>
        <end position="234"/>
    </location>
</feature>
<gene>
    <name evidence="2" type="ORF">Fadolivirus_1_771</name>
</gene>
<feature type="compositionally biased region" description="Polar residues" evidence="1">
    <location>
        <begin position="206"/>
        <end position="226"/>
    </location>
</feature>
<keyword evidence="3" id="KW-1185">Reference proteome</keyword>
<dbReference type="GO" id="GO:0016301">
    <property type="term" value="F:kinase activity"/>
    <property type="evidence" value="ECO:0007669"/>
    <property type="project" value="UniProtKB-KW"/>
</dbReference>